<dbReference type="EMBL" id="JAKJXO020000019">
    <property type="protein sequence ID" value="KAL1593376.1"/>
    <property type="molecule type" value="Genomic_DNA"/>
</dbReference>
<reference evidence="1 2" key="1">
    <citation type="submission" date="2024-02" db="EMBL/GenBank/DDBJ databases">
        <title>De novo assembly and annotation of 12 fungi associated with fruit tree decline syndrome in Ontario, Canada.</title>
        <authorList>
            <person name="Sulman M."/>
            <person name="Ellouze W."/>
            <person name="Ilyukhin E."/>
        </authorList>
    </citation>
    <scope>NUCLEOTIDE SEQUENCE [LARGE SCALE GENOMIC DNA]</scope>
    <source>
        <strain evidence="1 2">M42-189</strain>
    </source>
</reference>
<dbReference type="Proteomes" id="UP001521785">
    <property type="component" value="Unassembled WGS sequence"/>
</dbReference>
<evidence type="ECO:0000313" key="2">
    <source>
        <dbReference type="Proteomes" id="UP001521785"/>
    </source>
</evidence>
<protein>
    <submittedName>
        <fullName evidence="1">Uncharacterized protein</fullName>
    </submittedName>
</protein>
<organism evidence="1 2">
    <name type="scientific">Paraconiothyrium brasiliense</name>
    <dbReference type="NCBI Taxonomy" id="300254"/>
    <lineage>
        <taxon>Eukaryota</taxon>
        <taxon>Fungi</taxon>
        <taxon>Dikarya</taxon>
        <taxon>Ascomycota</taxon>
        <taxon>Pezizomycotina</taxon>
        <taxon>Dothideomycetes</taxon>
        <taxon>Pleosporomycetidae</taxon>
        <taxon>Pleosporales</taxon>
        <taxon>Massarineae</taxon>
        <taxon>Didymosphaeriaceae</taxon>
        <taxon>Paraconiothyrium</taxon>
    </lineage>
</organism>
<name>A0ABR3QMK2_9PLEO</name>
<accession>A0ABR3QMK2</accession>
<sequence>MHEQLMKALYQVLRPVVRSQVQEAKAHGLSNKRIYSYYSVVRSTIEKSWNRKWRHITWFWNSDVVMSIVTWLVDLYDREVIEEDGELRPPILIKALAVALKEL</sequence>
<gene>
    <name evidence="1" type="ORF">SLS60_010984</name>
</gene>
<proteinExistence type="predicted"/>
<comment type="caution">
    <text evidence="1">The sequence shown here is derived from an EMBL/GenBank/DDBJ whole genome shotgun (WGS) entry which is preliminary data.</text>
</comment>
<keyword evidence="2" id="KW-1185">Reference proteome</keyword>
<evidence type="ECO:0000313" key="1">
    <source>
        <dbReference type="EMBL" id="KAL1593376.1"/>
    </source>
</evidence>